<comment type="caution">
    <text evidence="1">The sequence shown here is derived from an EMBL/GenBank/DDBJ whole genome shotgun (WGS) entry which is preliminary data.</text>
</comment>
<reference evidence="1" key="1">
    <citation type="journal article" date="2015" name="Nature">
        <title>Complex archaea that bridge the gap between prokaryotes and eukaryotes.</title>
        <authorList>
            <person name="Spang A."/>
            <person name="Saw J.H."/>
            <person name="Jorgensen S.L."/>
            <person name="Zaremba-Niedzwiedzka K."/>
            <person name="Martijn J."/>
            <person name="Lind A.E."/>
            <person name="van Eijk R."/>
            <person name="Schleper C."/>
            <person name="Guy L."/>
            <person name="Ettema T.J."/>
        </authorList>
    </citation>
    <scope>NUCLEOTIDE SEQUENCE</scope>
</reference>
<protein>
    <submittedName>
        <fullName evidence="1">Uncharacterized protein</fullName>
    </submittedName>
</protein>
<dbReference type="EMBL" id="LAZR01009941">
    <property type="protein sequence ID" value="KKM69730.1"/>
    <property type="molecule type" value="Genomic_DNA"/>
</dbReference>
<name>A0A0F9LZ57_9ZZZZ</name>
<evidence type="ECO:0000313" key="1">
    <source>
        <dbReference type="EMBL" id="KKM69730.1"/>
    </source>
</evidence>
<accession>A0A0F9LZ57</accession>
<proteinExistence type="predicted"/>
<organism evidence="1">
    <name type="scientific">marine sediment metagenome</name>
    <dbReference type="NCBI Taxonomy" id="412755"/>
    <lineage>
        <taxon>unclassified sequences</taxon>
        <taxon>metagenomes</taxon>
        <taxon>ecological metagenomes</taxon>
    </lineage>
</organism>
<dbReference type="AlphaFoldDB" id="A0A0F9LZ57"/>
<sequence length="63" mass="7086">MLNQGQKRCRGFSFFPIKVYSGHILHSLILQNSFLGSIHMRIKGHANKSASEPNFTSLVIITN</sequence>
<gene>
    <name evidence="1" type="ORF">LCGC14_1447850</name>
</gene>